<reference evidence="7" key="1">
    <citation type="submission" date="2022-02" db="EMBL/GenBank/DDBJ databases">
        <authorList>
            <person name="Henning P.M."/>
            <person name="McCubbin A.G."/>
            <person name="Shore J.S."/>
        </authorList>
    </citation>
    <scope>NUCLEOTIDE SEQUENCE</scope>
    <source>
        <strain evidence="7">F60SS</strain>
        <tissue evidence="7">Leaves</tissue>
    </source>
</reference>
<dbReference type="GO" id="GO:0047213">
    <property type="term" value="F:anthocyanidin 3-O-glucosyltransferase activity"/>
    <property type="evidence" value="ECO:0007669"/>
    <property type="project" value="UniProtKB-EC"/>
</dbReference>
<dbReference type="SUPFAM" id="SSF53756">
    <property type="entry name" value="UDP-Glycosyltransferase/glycogen phosphorylase"/>
    <property type="match status" value="1"/>
</dbReference>
<proteinExistence type="inferred from homology"/>
<dbReference type="PANTHER" id="PTHR48048:SF81">
    <property type="entry name" value="GLYCOSYLTRANSFERASE"/>
    <property type="match status" value="1"/>
</dbReference>
<evidence type="ECO:0000313" key="7">
    <source>
        <dbReference type="EMBL" id="KAJ4827831.1"/>
    </source>
</evidence>
<dbReference type="EC" id="2.4.1.-" evidence="6"/>
<keyword evidence="5" id="KW-0328">Glycosyltransferase</keyword>
<comment type="caution">
    <text evidence="7">The sequence shown here is derived from an EMBL/GenBank/DDBJ whole genome shotgun (WGS) entry which is preliminary data.</text>
</comment>
<name>A0A9Q0FAJ4_9ROSI</name>
<comment type="catalytic activity">
    <reaction evidence="4">
        <text>an anthocyanidin + UDP-alpha-D-glucose + H(+) = an anthocyanidin 3-O-beta-D-glucoside + UDP</text>
        <dbReference type="Rhea" id="RHEA:20093"/>
        <dbReference type="ChEBI" id="CHEBI:15378"/>
        <dbReference type="ChEBI" id="CHEBI:16307"/>
        <dbReference type="ChEBI" id="CHEBI:58223"/>
        <dbReference type="ChEBI" id="CHEBI:58885"/>
        <dbReference type="ChEBI" id="CHEBI:143576"/>
        <dbReference type="EC" id="2.4.1.115"/>
    </reaction>
</comment>
<keyword evidence="8" id="KW-1185">Reference proteome</keyword>
<dbReference type="Gene3D" id="3.40.50.2000">
    <property type="entry name" value="Glycogen Phosphorylase B"/>
    <property type="match status" value="2"/>
</dbReference>
<evidence type="ECO:0000256" key="5">
    <source>
        <dbReference type="RuleBase" id="RU003718"/>
    </source>
</evidence>
<organism evidence="7 8">
    <name type="scientific">Turnera subulata</name>
    <dbReference type="NCBI Taxonomy" id="218843"/>
    <lineage>
        <taxon>Eukaryota</taxon>
        <taxon>Viridiplantae</taxon>
        <taxon>Streptophyta</taxon>
        <taxon>Embryophyta</taxon>
        <taxon>Tracheophyta</taxon>
        <taxon>Spermatophyta</taxon>
        <taxon>Magnoliopsida</taxon>
        <taxon>eudicotyledons</taxon>
        <taxon>Gunneridae</taxon>
        <taxon>Pentapetalae</taxon>
        <taxon>rosids</taxon>
        <taxon>fabids</taxon>
        <taxon>Malpighiales</taxon>
        <taxon>Passifloraceae</taxon>
        <taxon>Turnera</taxon>
    </lineage>
</organism>
<dbReference type="InterPro" id="IPR035595">
    <property type="entry name" value="UDP_glycos_trans_CS"/>
</dbReference>
<sequence>MTKKYHVFFISNPEIGTLAPTVEFARRLVRRDPRFSATLLLITLPHRPILNSYIQSRAPATNGGEEGPPALKFLHLPVVDPPSPADHQQPSGLGSISLLMEKHKPHVKHAIHELRLADSAPVAALFIDLFSTPMIDVAGELGIPCYLFFTSPASCLGFMLHLPTLEDQLATEFAHSDSGLIAPINPATELHIPGFANPVPPSLLPTVVLKRKQGYSWFLQHARRYRETKGIVVNTFEELEPFAVRSVSTSGSPPVFPVGPIVDLSGPAEWHPDRVGQERVLKWLDDQPRSSVVFLCFGSMGSLSEAQIREIALGLEWTGYRFLWSIREPPKGKLNLPGEYSDAEVEAILPDGFLDRTAKIGLVCGWVPQVSVLAHQAIGVFVSHCGWNSVLESVWHGVPVAAWPVYAEQQMNAFQLVKELGLAVEIRLDYREEEAGGELVLAEELVEAITNLMEGSDEEGLKPGRIETGLDKIQTQ</sequence>
<evidence type="ECO:0000256" key="3">
    <source>
        <dbReference type="ARBA" id="ARBA00022679"/>
    </source>
</evidence>
<evidence type="ECO:0000256" key="6">
    <source>
        <dbReference type="RuleBase" id="RU362057"/>
    </source>
</evidence>
<evidence type="ECO:0000256" key="1">
    <source>
        <dbReference type="ARBA" id="ARBA00004935"/>
    </source>
</evidence>
<dbReference type="OrthoDB" id="5835829at2759"/>
<dbReference type="PANTHER" id="PTHR48048">
    <property type="entry name" value="GLYCOSYLTRANSFERASE"/>
    <property type="match status" value="1"/>
</dbReference>
<evidence type="ECO:0000313" key="8">
    <source>
        <dbReference type="Proteomes" id="UP001141552"/>
    </source>
</evidence>
<reference evidence="7" key="2">
    <citation type="journal article" date="2023" name="Plants (Basel)">
        <title>Annotation of the Turnera subulata (Passifloraceae) Draft Genome Reveals the S-Locus Evolved after the Divergence of Turneroideae from Passifloroideae in a Stepwise Manner.</title>
        <authorList>
            <person name="Henning P.M."/>
            <person name="Roalson E.H."/>
            <person name="Mir W."/>
            <person name="McCubbin A.G."/>
            <person name="Shore J.S."/>
        </authorList>
    </citation>
    <scope>NUCLEOTIDE SEQUENCE</scope>
    <source>
        <strain evidence="7">F60SS</strain>
    </source>
</reference>
<dbReference type="Proteomes" id="UP001141552">
    <property type="component" value="Unassembled WGS sequence"/>
</dbReference>
<dbReference type="AlphaFoldDB" id="A0A9Q0FAJ4"/>
<dbReference type="CDD" id="cd03784">
    <property type="entry name" value="GT1_Gtf-like"/>
    <property type="match status" value="1"/>
</dbReference>
<dbReference type="FunFam" id="3.40.50.2000:FF:000056">
    <property type="entry name" value="Glycosyltransferase"/>
    <property type="match status" value="1"/>
</dbReference>
<dbReference type="InterPro" id="IPR002213">
    <property type="entry name" value="UDP_glucos_trans"/>
</dbReference>
<keyword evidence="3 5" id="KW-0808">Transferase</keyword>
<evidence type="ECO:0000256" key="2">
    <source>
        <dbReference type="ARBA" id="ARBA00009995"/>
    </source>
</evidence>
<dbReference type="Pfam" id="PF00201">
    <property type="entry name" value="UDPGT"/>
    <property type="match status" value="1"/>
</dbReference>
<dbReference type="PROSITE" id="PS00375">
    <property type="entry name" value="UDPGT"/>
    <property type="match status" value="1"/>
</dbReference>
<evidence type="ECO:0000256" key="4">
    <source>
        <dbReference type="ARBA" id="ARBA00047606"/>
    </source>
</evidence>
<accession>A0A9Q0FAJ4</accession>
<gene>
    <name evidence="7" type="ORF">Tsubulata_022023</name>
</gene>
<dbReference type="EMBL" id="JAKUCV010006322">
    <property type="protein sequence ID" value="KAJ4827831.1"/>
    <property type="molecule type" value="Genomic_DNA"/>
</dbReference>
<comment type="similarity">
    <text evidence="2 5">Belongs to the UDP-glycosyltransferase family.</text>
</comment>
<dbReference type="InterPro" id="IPR050481">
    <property type="entry name" value="UDP-glycosyltransf_plant"/>
</dbReference>
<comment type="pathway">
    <text evidence="1">Pigment biosynthesis; anthocyanin biosynthesis.</text>
</comment>
<protein>
    <recommendedName>
        <fullName evidence="6">Glycosyltransferase</fullName>
        <ecNumber evidence="6">2.4.1.-</ecNumber>
    </recommendedName>
</protein>